<evidence type="ECO:0000256" key="2">
    <source>
        <dbReference type="ARBA" id="ARBA00004459"/>
    </source>
</evidence>
<evidence type="ECO:0000313" key="9">
    <source>
        <dbReference type="EMBL" id="AHH04469.1"/>
    </source>
</evidence>
<sequence length="117" mass="12921">MKLVSLIYILLLYLNRVIKEARKKMRKRISAIIMTLFMVLASCSNQLEAEKLAAENKNTFFDSLVKIGQGFQDIFGILGNAIGDALGFNAVKSGDKRSKVGEHFEGIGKGLKNVKVS</sequence>
<dbReference type="EMBL" id="CP004190">
    <property type="protein sequence ID" value="AHH04469.1"/>
    <property type="molecule type" value="Genomic_DNA"/>
</dbReference>
<keyword evidence="6 8" id="KW-0998">Cell outer membrane</keyword>
<dbReference type="HOGENOM" id="CLU_054711_4_1_12"/>
<dbReference type="Pfam" id="PF00921">
    <property type="entry name" value="Lipoprotein_2"/>
    <property type="match status" value="1"/>
</dbReference>
<evidence type="ECO:0000256" key="1">
    <source>
        <dbReference type="ARBA" id="ARBA00003932"/>
    </source>
</evidence>
<proteinExistence type="predicted"/>
<dbReference type="SUPFAM" id="SSF74748">
    <property type="entry name" value="Variable surface antigen VlsE"/>
    <property type="match status" value="1"/>
</dbReference>
<accession>W5SBK3</accession>
<reference evidence="9" key="1">
    <citation type="submission" date="2013-02" db="EMBL/GenBank/DDBJ databases">
        <title>Comparative genomics of Borrelia species.</title>
        <authorList>
            <person name="Schwan T.G."/>
            <person name="Raffel S.J."/>
            <person name="Porcella S.F."/>
        </authorList>
    </citation>
    <scope>NUCLEOTIDE SEQUENCE</scope>
    <source>
        <strain evidence="9">YOR</strain>
        <plasmid evidence="9">unnamed</plasmid>
    </source>
</reference>
<dbReference type="InterPro" id="IPR000680">
    <property type="entry name" value="Borrelia_lipo"/>
</dbReference>
<gene>
    <name evidence="9" type="ORF">BHY_1519</name>
</gene>
<name>W5SBK3_9SPIR</name>
<evidence type="ECO:0000256" key="8">
    <source>
        <dbReference type="RuleBase" id="RU363105"/>
    </source>
</evidence>
<evidence type="ECO:0000256" key="4">
    <source>
        <dbReference type="ARBA" id="ARBA00023136"/>
    </source>
</evidence>
<dbReference type="AlphaFoldDB" id="W5SBK3"/>
<organism evidence="9">
    <name type="scientific">Borrelia nietonii YOR</name>
    <dbReference type="NCBI Taxonomy" id="1293576"/>
    <lineage>
        <taxon>Bacteria</taxon>
        <taxon>Pseudomonadati</taxon>
        <taxon>Spirochaetota</taxon>
        <taxon>Spirochaetia</taxon>
        <taxon>Spirochaetales</taxon>
        <taxon>Borreliaceae</taxon>
        <taxon>Borrelia</taxon>
        <taxon>Borrelia nietonii</taxon>
    </lineage>
</organism>
<evidence type="ECO:0000256" key="6">
    <source>
        <dbReference type="ARBA" id="ARBA00023237"/>
    </source>
</evidence>
<keyword evidence="7 8" id="KW-0449">Lipoprotein</keyword>
<geneLocation type="plasmid" evidence="9">
    <name>unnamed</name>
</geneLocation>
<comment type="subcellular location">
    <subcellularLocation>
        <location evidence="2 8">Cell outer membrane</location>
        <topology evidence="2 8">Lipid-anchor</topology>
    </subcellularLocation>
</comment>
<keyword evidence="5 8" id="KW-0564">Palmitate</keyword>
<evidence type="ECO:0000256" key="3">
    <source>
        <dbReference type="ARBA" id="ARBA00022729"/>
    </source>
</evidence>
<evidence type="ECO:0000256" key="7">
    <source>
        <dbReference type="ARBA" id="ARBA00023288"/>
    </source>
</evidence>
<keyword evidence="4 8" id="KW-0472">Membrane</keyword>
<dbReference type="GO" id="GO:0009279">
    <property type="term" value="C:cell outer membrane"/>
    <property type="evidence" value="ECO:0007669"/>
    <property type="project" value="UniProtKB-SubCell"/>
</dbReference>
<keyword evidence="9" id="KW-0614">Plasmid</keyword>
<keyword evidence="3" id="KW-0732">Signal</keyword>
<evidence type="ECO:0000256" key="5">
    <source>
        <dbReference type="ARBA" id="ARBA00023139"/>
    </source>
</evidence>
<comment type="function">
    <text evidence="1 8">The Vlp and Vsp proteins are antigenically distinct proteins, only one vlp or vsp gene is transcriptionally active at any one time. Switching between these genes is a mechanism of host immune response evasion.</text>
</comment>
<protein>
    <recommendedName>
        <fullName evidence="8">Variable large protein</fullName>
    </recommendedName>
</protein>